<reference evidence="2 3" key="1">
    <citation type="submission" date="2015-11" db="EMBL/GenBank/DDBJ databases">
        <title>Genome Sequence of Bacillus simplex strain VanAntwerpen2.</title>
        <authorList>
            <person name="Couger M.B."/>
        </authorList>
    </citation>
    <scope>NUCLEOTIDE SEQUENCE [LARGE SCALE GENOMIC DNA]</scope>
    <source>
        <strain evidence="2 3">VanAntwerpen02</strain>
    </source>
</reference>
<keyword evidence="3" id="KW-1185">Reference proteome</keyword>
<evidence type="ECO:0000259" key="1">
    <source>
        <dbReference type="Pfam" id="PF03992"/>
    </source>
</evidence>
<sequence>MFFANTPEPPYYACIFTSNRSEGDAAGYDSTADFMVELASQQEDFLGVESVRDQNGSGITVSYWKSQDSIKRWKENALHKKAQEKGMKDWYSSYSVRICKVEREYRNK</sequence>
<dbReference type="AlphaFoldDB" id="A0A109N0U6"/>
<dbReference type="InterPro" id="IPR011008">
    <property type="entry name" value="Dimeric_a/b-barrel"/>
</dbReference>
<dbReference type="PANTHER" id="PTHR37811">
    <property type="entry name" value="BLL5343 PROTEIN"/>
    <property type="match status" value="1"/>
</dbReference>
<evidence type="ECO:0000313" key="3">
    <source>
        <dbReference type="Proteomes" id="UP000064189"/>
    </source>
</evidence>
<dbReference type="InterPro" id="IPR007138">
    <property type="entry name" value="ABM_dom"/>
</dbReference>
<proteinExistence type="predicted"/>
<organism evidence="2 3">
    <name type="scientific">Peribacillus simplex</name>
    <dbReference type="NCBI Taxonomy" id="1478"/>
    <lineage>
        <taxon>Bacteria</taxon>
        <taxon>Bacillati</taxon>
        <taxon>Bacillota</taxon>
        <taxon>Bacilli</taxon>
        <taxon>Bacillales</taxon>
        <taxon>Bacillaceae</taxon>
        <taxon>Peribacillus</taxon>
    </lineage>
</organism>
<dbReference type="EMBL" id="LNNH01000012">
    <property type="protein sequence ID" value="KWW21401.1"/>
    <property type="molecule type" value="Genomic_DNA"/>
</dbReference>
<accession>A0A109N0U6</accession>
<dbReference type="SUPFAM" id="SSF54909">
    <property type="entry name" value="Dimeric alpha+beta barrel"/>
    <property type="match status" value="1"/>
</dbReference>
<evidence type="ECO:0000313" key="2">
    <source>
        <dbReference type="EMBL" id="KWW21401.1"/>
    </source>
</evidence>
<dbReference type="PANTHER" id="PTHR37811:SF2">
    <property type="entry name" value="ABM DOMAIN-CONTAINING PROTEIN"/>
    <property type="match status" value="1"/>
</dbReference>
<feature type="domain" description="ABM" evidence="1">
    <location>
        <begin position="28"/>
        <end position="85"/>
    </location>
</feature>
<comment type="caution">
    <text evidence="2">The sequence shown here is derived from an EMBL/GenBank/DDBJ whole genome shotgun (WGS) entry which is preliminary data.</text>
</comment>
<dbReference type="Proteomes" id="UP000064189">
    <property type="component" value="Unassembled WGS sequence"/>
</dbReference>
<dbReference type="Gene3D" id="3.30.70.100">
    <property type="match status" value="1"/>
</dbReference>
<gene>
    <name evidence="2" type="ORF">AS888_17630</name>
</gene>
<name>A0A109N0U6_9BACI</name>
<protein>
    <recommendedName>
        <fullName evidence="1">ABM domain-containing protein</fullName>
    </recommendedName>
</protein>
<dbReference type="Pfam" id="PF03992">
    <property type="entry name" value="ABM"/>
    <property type="match status" value="1"/>
</dbReference>
<dbReference type="InterPro" id="IPR052936">
    <property type="entry name" value="Jasmonate_Hydroxylase-like"/>
</dbReference>